<dbReference type="EMBL" id="JPWU03000112">
    <property type="protein sequence ID" value="KAG2525974.1"/>
    <property type="molecule type" value="Genomic_DNA"/>
</dbReference>
<accession>A0A3R7GQE7</accession>
<feature type="domain" description="Mitochondrial splicing suppressor 51-like C-terminal" evidence="2">
    <location>
        <begin position="179"/>
        <end position="358"/>
    </location>
</feature>
<name>A0A3R7GQE7_9STRA</name>
<dbReference type="AlphaFoldDB" id="A0A3R7GQE7"/>
<comment type="caution">
    <text evidence="4">The sequence shown here is derived from an EMBL/GenBank/DDBJ whole genome shotgun (WGS) entry which is preliminary data.</text>
</comment>
<reference evidence="6 7" key="2">
    <citation type="submission" date="2018-07" db="EMBL/GenBank/DDBJ databases">
        <title>Genome sequencing of oomycete isolates from Chile give support for New Zealand origin for Phytophthora kernoviae and make available the first Nothophytophthora sp. genome.</title>
        <authorList>
            <person name="Studholme D.J."/>
            <person name="Sanfuentes E."/>
            <person name="Panda P."/>
            <person name="Hill R."/>
            <person name="Sambles C."/>
            <person name="Grant M."/>
            <person name="Williams N.M."/>
            <person name="Mcdougal R.L."/>
        </authorList>
    </citation>
    <scope>NUCLEOTIDE SEQUENCE [LARGE SCALE GENOMIC DNA]</scope>
    <source>
        <strain evidence="4">Chile2</strain>
        <strain evidence="5">Chile4</strain>
    </source>
</reference>
<evidence type="ECO:0000313" key="3">
    <source>
        <dbReference type="EMBL" id="KAG2525974.1"/>
    </source>
</evidence>
<sequence length="386" mass="43474">MTFLKIPMFKQLVRHRQLLARGSLGAVRSISAQQLRVPGAQTLVGTVARAPCLQCGHSCNLPHSADISQVLETRVDCGSAQLPLACSKECAEKLEKNEQQLMDEYGSMLEDLEFAATPEASQLFAEVLQPSRRDSSNWESNRHMTSWMEYLQLYKPEGRWVEDVRALRLLSSAYSYVLTLSRFLPELLATDNKQKLELHVIGARAEAMMPRYLWDELSFFHPDHQFAIKLIGDHVPFMPKRMQASGNSDAQSAIQLETINGLYHELKPGKVGTPDAFVMYNPGVGHPHLRESWRPTIETVLASRKPVLITSFSVEDQQRDVAALQELVTSSPVLKQNELRFCCRAKQNSFRSLKYQVEPASGAPIQTNNRVMVVQLASLDEKLTKP</sequence>
<dbReference type="Pfam" id="PF20179">
    <property type="entry name" value="MSS51_C"/>
    <property type="match status" value="1"/>
</dbReference>
<evidence type="ECO:0000313" key="7">
    <source>
        <dbReference type="Proteomes" id="UP000285883"/>
    </source>
</evidence>
<protein>
    <recommendedName>
        <fullName evidence="2">Mitochondrial splicing suppressor 51-like C-terminal domain-containing protein</fullName>
    </recommendedName>
</protein>
<dbReference type="EMBL" id="MBDN02000010">
    <property type="protein sequence ID" value="RLN85216.1"/>
    <property type="molecule type" value="Genomic_DNA"/>
</dbReference>
<dbReference type="EMBL" id="MAYM02001036">
    <property type="protein sequence ID" value="RLN27358.1"/>
    <property type="molecule type" value="Genomic_DNA"/>
</dbReference>
<evidence type="ECO:0000313" key="6">
    <source>
        <dbReference type="Proteomes" id="UP000285624"/>
    </source>
</evidence>
<feature type="coiled-coil region" evidence="1">
    <location>
        <begin position="84"/>
        <end position="111"/>
    </location>
</feature>
<organism evidence="4 7">
    <name type="scientific">Phytophthora kernoviae</name>
    <dbReference type="NCBI Taxonomy" id="325452"/>
    <lineage>
        <taxon>Eukaryota</taxon>
        <taxon>Sar</taxon>
        <taxon>Stramenopiles</taxon>
        <taxon>Oomycota</taxon>
        <taxon>Peronosporomycetes</taxon>
        <taxon>Peronosporales</taxon>
        <taxon>Peronosporaceae</taxon>
        <taxon>Phytophthora</taxon>
    </lineage>
</organism>
<evidence type="ECO:0000313" key="4">
    <source>
        <dbReference type="EMBL" id="RLN27358.1"/>
    </source>
</evidence>
<keyword evidence="6" id="KW-1185">Reference proteome</keyword>
<dbReference type="PANTHER" id="PTHR28069">
    <property type="entry name" value="GH20023P"/>
    <property type="match status" value="1"/>
</dbReference>
<keyword evidence="1" id="KW-0175">Coiled coil</keyword>
<dbReference type="PANTHER" id="PTHR28069:SF1">
    <property type="entry name" value="PROTEIN MSS51, MITOCHONDRIAL"/>
    <property type="match status" value="1"/>
</dbReference>
<proteinExistence type="predicted"/>
<dbReference type="InterPro" id="IPR046824">
    <property type="entry name" value="Mss51-like_C"/>
</dbReference>
<dbReference type="Proteomes" id="UP000285624">
    <property type="component" value="Unassembled WGS sequence"/>
</dbReference>
<reference evidence="3" key="3">
    <citation type="submission" date="2020-06" db="EMBL/GenBank/DDBJ databases">
        <authorList>
            <person name="Studholme D.J."/>
        </authorList>
    </citation>
    <scope>NUCLEOTIDE SEQUENCE</scope>
    <source>
        <strain evidence="3">NZFS 3630</strain>
    </source>
</reference>
<dbReference type="Proteomes" id="UP000792063">
    <property type="component" value="Unassembled WGS sequence"/>
</dbReference>
<dbReference type="Proteomes" id="UP000285883">
    <property type="component" value="Unassembled WGS sequence"/>
</dbReference>
<evidence type="ECO:0000256" key="1">
    <source>
        <dbReference type="SAM" id="Coils"/>
    </source>
</evidence>
<evidence type="ECO:0000313" key="5">
    <source>
        <dbReference type="EMBL" id="RLN85216.1"/>
    </source>
</evidence>
<evidence type="ECO:0000259" key="2">
    <source>
        <dbReference type="Pfam" id="PF20179"/>
    </source>
</evidence>
<gene>
    <name evidence="4" type="ORF">BBI17_002757</name>
    <name evidence="5" type="ORF">BBO99_00000700</name>
    <name evidence="3" type="ORF">JM18_004507</name>
</gene>
<dbReference type="STRING" id="325452.A0A3R7GQE7"/>
<reference evidence="3" key="1">
    <citation type="journal article" date="2015" name="Genom Data">
        <title>Genome sequences of six Phytophthora species associated with forests in New Zealand.</title>
        <authorList>
            <person name="Studholme D.J."/>
            <person name="McDougal R.L."/>
            <person name="Sambles C."/>
            <person name="Hansen E."/>
            <person name="Hardy G."/>
            <person name="Grant M."/>
            <person name="Ganley R.J."/>
            <person name="Williams N.M."/>
        </authorList>
    </citation>
    <scope>NUCLEOTIDE SEQUENCE</scope>
    <source>
        <strain evidence="3">NZFS 3630</strain>
    </source>
</reference>